<dbReference type="InterPro" id="IPR029044">
    <property type="entry name" value="Nucleotide-diphossugar_trans"/>
</dbReference>
<evidence type="ECO:0000313" key="2">
    <source>
        <dbReference type="EMBL" id="KAA6338333.1"/>
    </source>
</evidence>
<keyword evidence="2" id="KW-0328">Glycosyltransferase</keyword>
<name>A0A5J4RZB4_9ZZZZ</name>
<dbReference type="Pfam" id="PF00535">
    <property type="entry name" value="Glycos_transf_2"/>
    <property type="match status" value="1"/>
</dbReference>
<dbReference type="InterPro" id="IPR001173">
    <property type="entry name" value="Glyco_trans_2-like"/>
</dbReference>
<dbReference type="EC" id="2.4.-.-" evidence="2"/>
<evidence type="ECO:0000259" key="1">
    <source>
        <dbReference type="Pfam" id="PF00535"/>
    </source>
</evidence>
<dbReference type="SUPFAM" id="SSF53448">
    <property type="entry name" value="Nucleotide-diphospho-sugar transferases"/>
    <property type="match status" value="1"/>
</dbReference>
<reference evidence="2" key="1">
    <citation type="submission" date="2019-03" db="EMBL/GenBank/DDBJ databases">
        <title>Single cell metagenomics reveals metabolic interactions within the superorganism composed of flagellate Streblomastix strix and complex community of Bacteroidetes bacteria on its surface.</title>
        <authorList>
            <person name="Treitli S.C."/>
            <person name="Kolisko M."/>
            <person name="Husnik F."/>
            <person name="Keeling P."/>
            <person name="Hampl V."/>
        </authorList>
    </citation>
    <scope>NUCLEOTIDE SEQUENCE</scope>
    <source>
        <strain evidence="2">STM</strain>
    </source>
</reference>
<dbReference type="PANTHER" id="PTHR22916">
    <property type="entry name" value="GLYCOSYLTRANSFERASE"/>
    <property type="match status" value="1"/>
</dbReference>
<dbReference type="PANTHER" id="PTHR22916:SF3">
    <property type="entry name" value="UDP-GLCNAC:BETAGAL BETA-1,3-N-ACETYLGLUCOSAMINYLTRANSFERASE-LIKE PROTEIN 1"/>
    <property type="match status" value="1"/>
</dbReference>
<keyword evidence="2" id="KW-0808">Transferase</keyword>
<gene>
    <name evidence="2" type="ORF">EZS27_013660</name>
</gene>
<sequence>MNKNEIIVSICCITYNHEPYIRQCLEGFMTQKTSFLFEVLIHDDASTDGTADIIHEYESKYPDIIKPIYQKENQYSKGVRISWVFNFPRAKGKYIALCEGDDYWIDPLKLQKQVDFLENNPEYGMVYSLAKIFVEKKQCFRKKLFGTPPKETFRELLYGNVIPTLSVVCKKQYIDSYIDEIFPYAEKWKMGDYPLWLYISKHSKIRCLDEITGVYRHLFLSMSHFNSFEKEREFWNSYYEIKYFFIEKYKENIDLVVIKSSYYTRLLRIYLIYNYPIIEYKELILKVEDNCKRIHLLKIISKCSILLRLSKLYWTIKS</sequence>
<dbReference type="Gene3D" id="3.90.550.10">
    <property type="entry name" value="Spore Coat Polysaccharide Biosynthesis Protein SpsA, Chain A"/>
    <property type="match status" value="1"/>
</dbReference>
<feature type="domain" description="Glycosyltransferase 2-like" evidence="1">
    <location>
        <begin position="9"/>
        <end position="156"/>
    </location>
</feature>
<dbReference type="GO" id="GO:0016758">
    <property type="term" value="F:hexosyltransferase activity"/>
    <property type="evidence" value="ECO:0007669"/>
    <property type="project" value="UniProtKB-ARBA"/>
</dbReference>
<comment type="caution">
    <text evidence="2">The sequence shown here is derived from an EMBL/GenBank/DDBJ whole genome shotgun (WGS) entry which is preliminary data.</text>
</comment>
<proteinExistence type="predicted"/>
<dbReference type="EMBL" id="SNRY01000626">
    <property type="protein sequence ID" value="KAA6338333.1"/>
    <property type="molecule type" value="Genomic_DNA"/>
</dbReference>
<organism evidence="2">
    <name type="scientific">termite gut metagenome</name>
    <dbReference type="NCBI Taxonomy" id="433724"/>
    <lineage>
        <taxon>unclassified sequences</taxon>
        <taxon>metagenomes</taxon>
        <taxon>organismal metagenomes</taxon>
    </lineage>
</organism>
<dbReference type="AlphaFoldDB" id="A0A5J4RZB4"/>
<accession>A0A5J4RZB4</accession>
<protein>
    <submittedName>
        <fullName evidence="2">Putative glycosyltransferase EpsE</fullName>
        <ecNumber evidence="2">2.4.-.-</ecNumber>
    </submittedName>
</protein>